<evidence type="ECO:0000256" key="8">
    <source>
        <dbReference type="ARBA" id="ARBA00023065"/>
    </source>
</evidence>
<dbReference type="OrthoDB" id="196264at2759"/>
<evidence type="ECO:0000256" key="10">
    <source>
        <dbReference type="ARBA" id="ARBA00023201"/>
    </source>
</evidence>
<dbReference type="InterPro" id="IPR006153">
    <property type="entry name" value="Cation/H_exchanger_TM"/>
</dbReference>
<keyword evidence="8" id="KW-0406">Ion transport</keyword>
<keyword evidence="6" id="KW-1133">Transmembrane helix</keyword>
<keyword evidence="3" id="KW-0633">Potassium transport</keyword>
<evidence type="ECO:0000256" key="12">
    <source>
        <dbReference type="ARBA" id="ARBA00047912"/>
    </source>
</evidence>
<comment type="caution">
    <text evidence="14">The sequence shown here is derived from an EMBL/GenBank/DDBJ whole genome shotgun (WGS) entry which is preliminary data.</text>
</comment>
<keyword evidence="7" id="KW-0915">Sodium</keyword>
<accession>A0A5J9T1L6</accession>
<keyword evidence="5" id="KW-0630">Potassium</keyword>
<dbReference type="GO" id="GO:0005768">
    <property type="term" value="C:endosome"/>
    <property type="evidence" value="ECO:0007669"/>
    <property type="project" value="TreeGrafter"/>
</dbReference>
<dbReference type="PANTHER" id="PTHR10110">
    <property type="entry name" value="SODIUM/HYDROGEN EXCHANGER"/>
    <property type="match status" value="1"/>
</dbReference>
<evidence type="ECO:0000256" key="1">
    <source>
        <dbReference type="ARBA" id="ARBA00004141"/>
    </source>
</evidence>
<proteinExistence type="predicted"/>
<evidence type="ECO:0000256" key="2">
    <source>
        <dbReference type="ARBA" id="ARBA00022448"/>
    </source>
</evidence>
<dbReference type="PANTHER" id="PTHR10110:SF181">
    <property type="entry name" value="SODIUM_HYDROGEN EXCHANGER"/>
    <property type="match status" value="1"/>
</dbReference>
<comment type="subcellular location">
    <subcellularLocation>
        <location evidence="1">Membrane</location>
        <topology evidence="1">Multi-pass membrane protein</topology>
    </subcellularLocation>
</comment>
<dbReference type="GO" id="GO:0015385">
    <property type="term" value="F:sodium:proton antiporter activity"/>
    <property type="evidence" value="ECO:0007669"/>
    <property type="project" value="InterPro"/>
</dbReference>
<dbReference type="GO" id="GO:0051453">
    <property type="term" value="P:regulation of intracellular pH"/>
    <property type="evidence" value="ECO:0007669"/>
    <property type="project" value="TreeGrafter"/>
</dbReference>
<name>A0A5J9T1L6_9POAL</name>
<keyword evidence="9" id="KW-0472">Membrane</keyword>
<evidence type="ECO:0000256" key="3">
    <source>
        <dbReference type="ARBA" id="ARBA00022538"/>
    </source>
</evidence>
<dbReference type="GO" id="GO:0015386">
    <property type="term" value="F:potassium:proton antiporter activity"/>
    <property type="evidence" value="ECO:0007669"/>
    <property type="project" value="TreeGrafter"/>
</dbReference>
<sequence length="217" mass="24597">MAKAAAPLSGAAVGSAMGEEQQGWGSRCRYRCLCLCLLAFVLGHVLRRRRLYYIPEASASLLPYSLHIVFCLTASYSVRFQPSIKAVLFKFWCYRYFCYHGNLHGHCYRSYLSGLIYIVYRLPLVECMMFGALVSATDPVTVLTIFQELGTDVNLYALVLGESVLIDAVCFCLIQSSFFTRSGIMAWSWIYLCSRILYSTLCTVDNARMYLSHRKLS</sequence>
<gene>
    <name evidence="14" type="ORF">EJB05_48457</name>
</gene>
<keyword evidence="4" id="KW-0812">Transmembrane</keyword>
<dbReference type="InterPro" id="IPR018422">
    <property type="entry name" value="Cation/H_exchanger_CPA1"/>
</dbReference>
<dbReference type="Gene3D" id="6.10.140.1330">
    <property type="match status" value="1"/>
</dbReference>
<keyword evidence="15" id="KW-1185">Reference proteome</keyword>
<feature type="non-terminal residue" evidence="14">
    <location>
        <position position="1"/>
    </location>
</feature>
<dbReference type="GO" id="GO:0098719">
    <property type="term" value="P:sodium ion import across plasma membrane"/>
    <property type="evidence" value="ECO:0007669"/>
    <property type="project" value="TreeGrafter"/>
</dbReference>
<dbReference type="Gramene" id="TVU05299">
    <property type="protein sequence ID" value="TVU05299"/>
    <property type="gene ID" value="EJB05_48457"/>
</dbReference>
<comment type="catalytic activity">
    <reaction evidence="11">
        <text>Na(+)(in) + H(+)(out) = Na(+)(out) + H(+)(in)</text>
        <dbReference type="Rhea" id="RHEA:29419"/>
        <dbReference type="ChEBI" id="CHEBI:15378"/>
        <dbReference type="ChEBI" id="CHEBI:29101"/>
    </reaction>
</comment>
<comment type="catalytic activity">
    <reaction evidence="12">
        <text>K(+)(in) + H(+)(out) = K(+)(out) + H(+)(in)</text>
        <dbReference type="Rhea" id="RHEA:29467"/>
        <dbReference type="ChEBI" id="CHEBI:15378"/>
        <dbReference type="ChEBI" id="CHEBI:29103"/>
    </reaction>
</comment>
<keyword evidence="2" id="KW-0813">Transport</keyword>
<feature type="domain" description="Cation/H+ exchanger transmembrane" evidence="13">
    <location>
        <begin position="113"/>
        <end position="197"/>
    </location>
</feature>
<evidence type="ECO:0000256" key="4">
    <source>
        <dbReference type="ARBA" id="ARBA00022692"/>
    </source>
</evidence>
<reference evidence="14 15" key="1">
    <citation type="journal article" date="2019" name="Sci. Rep.">
        <title>A high-quality genome of Eragrostis curvula grass provides insights into Poaceae evolution and supports new strategies to enhance forage quality.</title>
        <authorList>
            <person name="Carballo J."/>
            <person name="Santos B.A.C.M."/>
            <person name="Zappacosta D."/>
            <person name="Garbus I."/>
            <person name="Selva J.P."/>
            <person name="Gallo C.A."/>
            <person name="Diaz A."/>
            <person name="Albertini E."/>
            <person name="Caccamo M."/>
            <person name="Echenique V."/>
        </authorList>
    </citation>
    <scope>NUCLEOTIDE SEQUENCE [LARGE SCALE GENOMIC DNA]</scope>
    <source>
        <strain evidence="15">cv. Victoria</strain>
        <tissue evidence="14">Leaf</tissue>
    </source>
</reference>
<dbReference type="Proteomes" id="UP000324897">
    <property type="component" value="Unassembled WGS sequence"/>
</dbReference>
<evidence type="ECO:0000256" key="5">
    <source>
        <dbReference type="ARBA" id="ARBA00022958"/>
    </source>
</evidence>
<protein>
    <recommendedName>
        <fullName evidence="13">Cation/H+ exchanger transmembrane domain-containing protein</fullName>
    </recommendedName>
</protein>
<dbReference type="GO" id="GO:0005886">
    <property type="term" value="C:plasma membrane"/>
    <property type="evidence" value="ECO:0007669"/>
    <property type="project" value="TreeGrafter"/>
</dbReference>
<dbReference type="Pfam" id="PF00999">
    <property type="entry name" value="Na_H_Exchanger"/>
    <property type="match status" value="1"/>
</dbReference>
<dbReference type="EMBL" id="RWGY01000051">
    <property type="protein sequence ID" value="TVU05299.1"/>
    <property type="molecule type" value="Genomic_DNA"/>
</dbReference>
<dbReference type="AlphaFoldDB" id="A0A5J9T1L6"/>
<evidence type="ECO:0000313" key="15">
    <source>
        <dbReference type="Proteomes" id="UP000324897"/>
    </source>
</evidence>
<evidence type="ECO:0000256" key="6">
    <source>
        <dbReference type="ARBA" id="ARBA00022989"/>
    </source>
</evidence>
<evidence type="ECO:0000256" key="9">
    <source>
        <dbReference type="ARBA" id="ARBA00023136"/>
    </source>
</evidence>
<keyword evidence="10" id="KW-0739">Sodium transport</keyword>
<organism evidence="14 15">
    <name type="scientific">Eragrostis curvula</name>
    <name type="common">weeping love grass</name>
    <dbReference type="NCBI Taxonomy" id="38414"/>
    <lineage>
        <taxon>Eukaryota</taxon>
        <taxon>Viridiplantae</taxon>
        <taxon>Streptophyta</taxon>
        <taxon>Embryophyta</taxon>
        <taxon>Tracheophyta</taxon>
        <taxon>Spermatophyta</taxon>
        <taxon>Magnoliopsida</taxon>
        <taxon>Liliopsida</taxon>
        <taxon>Poales</taxon>
        <taxon>Poaceae</taxon>
        <taxon>PACMAD clade</taxon>
        <taxon>Chloridoideae</taxon>
        <taxon>Eragrostideae</taxon>
        <taxon>Eragrostidinae</taxon>
        <taxon>Eragrostis</taxon>
    </lineage>
</organism>
<evidence type="ECO:0000313" key="14">
    <source>
        <dbReference type="EMBL" id="TVU05299.1"/>
    </source>
</evidence>
<evidence type="ECO:0000259" key="13">
    <source>
        <dbReference type="Pfam" id="PF00999"/>
    </source>
</evidence>
<evidence type="ECO:0000256" key="11">
    <source>
        <dbReference type="ARBA" id="ARBA00047524"/>
    </source>
</evidence>
<evidence type="ECO:0000256" key="7">
    <source>
        <dbReference type="ARBA" id="ARBA00023053"/>
    </source>
</evidence>